<name>A0ABW6UNK4_9ACTN</name>
<feature type="region of interest" description="Disordered" evidence="1">
    <location>
        <begin position="22"/>
        <end position="72"/>
    </location>
</feature>
<feature type="compositionally biased region" description="Pro residues" evidence="1">
    <location>
        <begin position="30"/>
        <end position="44"/>
    </location>
</feature>
<evidence type="ECO:0000313" key="3">
    <source>
        <dbReference type="Proteomes" id="UP001602058"/>
    </source>
</evidence>
<protein>
    <submittedName>
        <fullName evidence="2">Uncharacterized protein</fullName>
    </submittedName>
</protein>
<reference evidence="2 3" key="1">
    <citation type="submission" date="2024-10" db="EMBL/GenBank/DDBJ databases">
        <title>The Natural Products Discovery Center: Release of the First 8490 Sequenced Strains for Exploring Actinobacteria Biosynthetic Diversity.</title>
        <authorList>
            <person name="Kalkreuter E."/>
            <person name="Kautsar S.A."/>
            <person name="Yang D."/>
            <person name="Bader C.D."/>
            <person name="Teijaro C.N."/>
            <person name="Fluegel L."/>
            <person name="Davis C.M."/>
            <person name="Simpson J.R."/>
            <person name="Lauterbach L."/>
            <person name="Steele A.D."/>
            <person name="Gui C."/>
            <person name="Meng S."/>
            <person name="Li G."/>
            <person name="Viehrig K."/>
            <person name="Ye F."/>
            <person name="Su P."/>
            <person name="Kiefer A.F."/>
            <person name="Nichols A."/>
            <person name="Cepeda A.J."/>
            <person name="Yan W."/>
            <person name="Fan B."/>
            <person name="Jiang Y."/>
            <person name="Adhikari A."/>
            <person name="Zheng C.-J."/>
            <person name="Schuster L."/>
            <person name="Cowan T.M."/>
            <person name="Smanski M.J."/>
            <person name="Chevrette M.G."/>
            <person name="De Carvalho L.P.S."/>
            <person name="Shen B."/>
        </authorList>
    </citation>
    <scope>NUCLEOTIDE SEQUENCE [LARGE SCALE GENOMIC DNA]</scope>
    <source>
        <strain evidence="2 3">NPDC001390</strain>
    </source>
</reference>
<evidence type="ECO:0000313" key="2">
    <source>
        <dbReference type="EMBL" id="MFF4524149.1"/>
    </source>
</evidence>
<dbReference type="EMBL" id="JBIAWJ010000011">
    <property type="protein sequence ID" value="MFF4524149.1"/>
    <property type="molecule type" value="Genomic_DNA"/>
</dbReference>
<evidence type="ECO:0000256" key="1">
    <source>
        <dbReference type="SAM" id="MobiDB-lite"/>
    </source>
</evidence>
<keyword evidence="3" id="KW-1185">Reference proteome</keyword>
<feature type="compositionally biased region" description="Basic and acidic residues" evidence="1">
    <location>
        <begin position="51"/>
        <end position="72"/>
    </location>
</feature>
<sequence>MAGNFDILETWLYQRTGTQLTDASFEYTDPQPPARPEPEPPPSTTPNRLHRTPETTKIPTDHNDQRDLVNHS</sequence>
<dbReference type="Proteomes" id="UP001602058">
    <property type="component" value="Unassembled WGS sequence"/>
</dbReference>
<accession>A0ABW6UNK4</accession>
<proteinExistence type="predicted"/>
<gene>
    <name evidence="2" type="ORF">ACFY1D_22430</name>
</gene>
<comment type="caution">
    <text evidence="2">The sequence shown here is derived from an EMBL/GenBank/DDBJ whole genome shotgun (WGS) entry which is preliminary data.</text>
</comment>
<organism evidence="2 3">
    <name type="scientific">Streptomyces bluensis</name>
    <dbReference type="NCBI Taxonomy" id="33897"/>
    <lineage>
        <taxon>Bacteria</taxon>
        <taxon>Bacillati</taxon>
        <taxon>Actinomycetota</taxon>
        <taxon>Actinomycetes</taxon>
        <taxon>Kitasatosporales</taxon>
        <taxon>Streptomycetaceae</taxon>
        <taxon>Streptomyces</taxon>
    </lineage>
</organism>
<dbReference type="RefSeq" id="WP_351079278.1">
    <property type="nucleotide sequence ID" value="NZ_JBEOZG010000006.1"/>
</dbReference>